<evidence type="ECO:0000313" key="1">
    <source>
        <dbReference type="EMBL" id="AXH47350.1"/>
    </source>
</evidence>
<organism evidence="1 2">
    <name type="scientific">Microbacterium phage Eden</name>
    <dbReference type="NCBI Taxonomy" id="2250289"/>
    <lineage>
        <taxon>Viruses</taxon>
        <taxon>Duplodnaviria</taxon>
        <taxon>Heunggongvirae</taxon>
        <taxon>Uroviricota</taxon>
        <taxon>Caudoviricetes</taxon>
        <taxon>Edenvirus</taxon>
        <taxon>Edenvirus eden</taxon>
    </lineage>
</organism>
<reference evidence="2" key="1">
    <citation type="submission" date="2018-06" db="EMBL/GenBank/DDBJ databases">
        <authorList>
            <person name="Zhirakovskaya E."/>
        </authorList>
    </citation>
    <scope>NUCLEOTIDE SEQUENCE [LARGE SCALE GENOMIC DNA]</scope>
</reference>
<name>A0A345KWE8_9CAUD</name>
<proteinExistence type="predicted"/>
<gene>
    <name evidence="1" type="primary">55</name>
    <name evidence="1" type="ORF">SEA_EDEN_55</name>
</gene>
<evidence type="ECO:0000313" key="2">
    <source>
        <dbReference type="Proteomes" id="UP000260367"/>
    </source>
</evidence>
<dbReference type="Proteomes" id="UP000260367">
    <property type="component" value="Segment"/>
</dbReference>
<sequence>MNKRITATLLVNFRGQVNEVTRKGTLTGEVSEAGMLRVEWDIDGYGRMGWIEPGTFTEV</sequence>
<accession>A0A345KWE8</accession>
<keyword evidence="2" id="KW-1185">Reference proteome</keyword>
<dbReference type="RefSeq" id="YP_009806834.1">
    <property type="nucleotide sequence ID" value="NC_048017.1"/>
</dbReference>
<dbReference type="GeneID" id="54997704"/>
<protein>
    <submittedName>
        <fullName evidence="1">Uncharacterized protein</fullName>
    </submittedName>
</protein>
<dbReference type="EMBL" id="MH509447">
    <property type="protein sequence ID" value="AXH47350.1"/>
    <property type="molecule type" value="Genomic_DNA"/>
</dbReference>
<dbReference type="KEGG" id="vg:54997704"/>